<dbReference type="EMBL" id="BAAANO010000036">
    <property type="protein sequence ID" value="GAA2015165.1"/>
    <property type="molecule type" value="Genomic_DNA"/>
</dbReference>
<feature type="region of interest" description="Disordered" evidence="1">
    <location>
        <begin position="163"/>
        <end position="207"/>
    </location>
</feature>
<dbReference type="Pfam" id="PF07969">
    <property type="entry name" value="Amidohydro_3"/>
    <property type="match status" value="1"/>
</dbReference>
<comment type="caution">
    <text evidence="3">The sequence shown here is derived from an EMBL/GenBank/DDBJ whole genome shotgun (WGS) entry which is preliminary data.</text>
</comment>
<feature type="domain" description="Amidohydrolase 3" evidence="2">
    <location>
        <begin position="310"/>
        <end position="395"/>
    </location>
</feature>
<dbReference type="Gene3D" id="3.20.20.140">
    <property type="entry name" value="Metal-dependent hydrolases"/>
    <property type="match status" value="2"/>
</dbReference>
<dbReference type="InterPro" id="IPR012696">
    <property type="entry name" value="PhnM"/>
</dbReference>
<evidence type="ECO:0000313" key="3">
    <source>
        <dbReference type="EMBL" id="GAA2015165.1"/>
    </source>
</evidence>
<proteinExistence type="predicted"/>
<dbReference type="SUPFAM" id="SSF51556">
    <property type="entry name" value="Metallo-dependent hydrolases"/>
    <property type="match status" value="1"/>
</dbReference>
<dbReference type="InterPro" id="IPR011059">
    <property type="entry name" value="Metal-dep_hydrolase_composite"/>
</dbReference>
<dbReference type="PANTHER" id="PTHR43135:SF3">
    <property type="entry name" value="ALPHA-D-RIBOSE 1-METHYLPHOSPHONATE 5-TRIPHOSPHATE DIPHOSPHATASE"/>
    <property type="match status" value="1"/>
</dbReference>
<feature type="compositionally biased region" description="Basic and acidic residues" evidence="1">
    <location>
        <begin position="163"/>
        <end position="172"/>
    </location>
</feature>
<reference evidence="3 4" key="1">
    <citation type="journal article" date="2019" name="Int. J. Syst. Evol. Microbiol.">
        <title>The Global Catalogue of Microorganisms (GCM) 10K type strain sequencing project: providing services to taxonomists for standard genome sequencing and annotation.</title>
        <authorList>
            <consortium name="The Broad Institute Genomics Platform"/>
            <consortium name="The Broad Institute Genome Sequencing Center for Infectious Disease"/>
            <person name="Wu L."/>
            <person name="Ma J."/>
        </authorList>
    </citation>
    <scope>NUCLEOTIDE SEQUENCE [LARGE SCALE GENOMIC DNA]</scope>
    <source>
        <strain evidence="3 4">JCM 14546</strain>
    </source>
</reference>
<dbReference type="SUPFAM" id="SSF51338">
    <property type="entry name" value="Composite domain of metallo-dependent hydrolases"/>
    <property type="match status" value="1"/>
</dbReference>
<dbReference type="InterPro" id="IPR013108">
    <property type="entry name" value="Amidohydro_3"/>
</dbReference>
<dbReference type="Proteomes" id="UP001500755">
    <property type="component" value="Unassembled WGS sequence"/>
</dbReference>
<organism evidence="3 4">
    <name type="scientific">Brevibacterium samyangense</name>
    <dbReference type="NCBI Taxonomy" id="366888"/>
    <lineage>
        <taxon>Bacteria</taxon>
        <taxon>Bacillati</taxon>
        <taxon>Actinomycetota</taxon>
        <taxon>Actinomycetes</taxon>
        <taxon>Micrococcales</taxon>
        <taxon>Brevibacteriaceae</taxon>
        <taxon>Brevibacterium</taxon>
    </lineage>
</organism>
<accession>A0ABN2TN68</accession>
<dbReference type="PANTHER" id="PTHR43135">
    <property type="entry name" value="ALPHA-D-RIBOSE 1-METHYLPHOSPHONATE 5-TRIPHOSPHATE DIPHOSPHATASE"/>
    <property type="match status" value="1"/>
</dbReference>
<name>A0ABN2TN68_9MICO</name>
<protein>
    <submittedName>
        <fullName evidence="3">Alpha-D-ribose 1-methylphosphonate 5-triphosphate diphosphatase</fullName>
    </submittedName>
</protein>
<dbReference type="PIRSF" id="PIRSF038971">
    <property type="entry name" value="PhnM"/>
    <property type="match status" value="1"/>
</dbReference>
<evidence type="ECO:0000256" key="1">
    <source>
        <dbReference type="SAM" id="MobiDB-lite"/>
    </source>
</evidence>
<evidence type="ECO:0000313" key="4">
    <source>
        <dbReference type="Proteomes" id="UP001500755"/>
    </source>
</evidence>
<dbReference type="NCBIfam" id="NF011984">
    <property type="entry name" value="PRK15446.1-5"/>
    <property type="match status" value="1"/>
</dbReference>
<dbReference type="InterPro" id="IPR051781">
    <property type="entry name" value="Metallo-dep_Hydrolase"/>
</dbReference>
<dbReference type="InterPro" id="IPR032466">
    <property type="entry name" value="Metal_Hydrolase"/>
</dbReference>
<sequence>MLMTALTPDGTIFDLVLGHAAAVLPDRVLDDARVVVRDGRVAHVGPHPGGAACDFDARGAWLLPGLVDVHSDLLSREIRPRPGVVLDPSFAVASAAARLRAAGITTAFHGLAFQERSIVGTPINSPAASELSEALLSTDDTQIDHQVLHRLDVRSEYGRKLLEKTLQSRDDPPSPSLQGEVRGKRQSPESTVPVVSHEDHTPGQGQFADPVKMERWLIQGEGMTNSEAADHVEWWRSTRDEQHAVREAALSWLEGLVRSGHIRLFAHDLATPEEVSAAAGRGCSVAEFPTSIAAARAARDHGMLVVAGAPNVVRGGSHTGNVSAAELVSAGLTDALASDYIPASMLPGALRLVRDGVASLPQAVRLVTSGAAACVGLDDRGYLVEGHRADLILADLSKRWPSILTVTGGNCY</sequence>
<evidence type="ECO:0000259" key="2">
    <source>
        <dbReference type="Pfam" id="PF07969"/>
    </source>
</evidence>
<keyword evidence="4" id="KW-1185">Reference proteome</keyword>
<gene>
    <name evidence="3" type="primary">phnM</name>
    <name evidence="3" type="ORF">GCM10009755_28680</name>
</gene>
<dbReference type="Gene3D" id="2.30.40.10">
    <property type="entry name" value="Urease, subunit C, domain 1"/>
    <property type="match status" value="1"/>
</dbReference>